<dbReference type="Pfam" id="PF13489">
    <property type="entry name" value="Methyltransf_23"/>
    <property type="match status" value="1"/>
</dbReference>
<name>A0A8E2ER43_9PEZI</name>
<keyword evidence="1" id="KW-0489">Methyltransferase</keyword>
<dbReference type="SUPFAM" id="SSF53335">
    <property type="entry name" value="S-adenosyl-L-methionine-dependent methyltransferases"/>
    <property type="match status" value="1"/>
</dbReference>
<dbReference type="PANTHER" id="PTHR43591:SF96">
    <property type="entry name" value="PUTATIVE-RELATED"/>
    <property type="match status" value="1"/>
</dbReference>
<proteinExistence type="predicted"/>
<dbReference type="GO" id="GO:0032259">
    <property type="term" value="P:methylation"/>
    <property type="evidence" value="ECO:0007669"/>
    <property type="project" value="UniProtKB-KW"/>
</dbReference>
<dbReference type="CDD" id="cd02440">
    <property type="entry name" value="AdoMet_MTases"/>
    <property type="match status" value="1"/>
</dbReference>
<accession>A0A8E2ER43</accession>
<dbReference type="PANTHER" id="PTHR43591">
    <property type="entry name" value="METHYLTRANSFERASE"/>
    <property type="match status" value="1"/>
</dbReference>
<organism evidence="1 2">
    <name type="scientific">Glonium stellatum</name>
    <dbReference type="NCBI Taxonomy" id="574774"/>
    <lineage>
        <taxon>Eukaryota</taxon>
        <taxon>Fungi</taxon>
        <taxon>Dikarya</taxon>
        <taxon>Ascomycota</taxon>
        <taxon>Pezizomycotina</taxon>
        <taxon>Dothideomycetes</taxon>
        <taxon>Pleosporomycetidae</taxon>
        <taxon>Gloniales</taxon>
        <taxon>Gloniaceae</taxon>
        <taxon>Glonium</taxon>
    </lineage>
</organism>
<keyword evidence="2" id="KW-1185">Reference proteome</keyword>
<dbReference type="EMBL" id="KV750756">
    <property type="protein sequence ID" value="OCL03346.1"/>
    <property type="molecule type" value="Genomic_DNA"/>
</dbReference>
<reference evidence="1 2" key="1">
    <citation type="journal article" date="2016" name="Nat. Commun.">
        <title>Ectomycorrhizal ecology is imprinted in the genome of the dominant symbiotic fungus Cenococcum geophilum.</title>
        <authorList>
            <consortium name="DOE Joint Genome Institute"/>
            <person name="Peter M."/>
            <person name="Kohler A."/>
            <person name="Ohm R.A."/>
            <person name="Kuo A."/>
            <person name="Krutzmann J."/>
            <person name="Morin E."/>
            <person name="Arend M."/>
            <person name="Barry K.W."/>
            <person name="Binder M."/>
            <person name="Choi C."/>
            <person name="Clum A."/>
            <person name="Copeland A."/>
            <person name="Grisel N."/>
            <person name="Haridas S."/>
            <person name="Kipfer T."/>
            <person name="LaButti K."/>
            <person name="Lindquist E."/>
            <person name="Lipzen A."/>
            <person name="Maire R."/>
            <person name="Meier B."/>
            <person name="Mihaltcheva S."/>
            <person name="Molinier V."/>
            <person name="Murat C."/>
            <person name="Poggeler S."/>
            <person name="Quandt C.A."/>
            <person name="Sperisen C."/>
            <person name="Tritt A."/>
            <person name="Tisserant E."/>
            <person name="Crous P.W."/>
            <person name="Henrissat B."/>
            <person name="Nehls U."/>
            <person name="Egli S."/>
            <person name="Spatafora J.W."/>
            <person name="Grigoriev I.V."/>
            <person name="Martin F.M."/>
        </authorList>
    </citation>
    <scope>NUCLEOTIDE SEQUENCE [LARGE SCALE GENOMIC DNA]</scope>
    <source>
        <strain evidence="1 2">CBS 207.34</strain>
    </source>
</reference>
<dbReference type="GO" id="GO:0008168">
    <property type="term" value="F:methyltransferase activity"/>
    <property type="evidence" value="ECO:0007669"/>
    <property type="project" value="UniProtKB-KW"/>
</dbReference>
<dbReference type="InterPro" id="IPR029063">
    <property type="entry name" value="SAM-dependent_MTases_sf"/>
</dbReference>
<evidence type="ECO:0000313" key="2">
    <source>
        <dbReference type="Proteomes" id="UP000250140"/>
    </source>
</evidence>
<keyword evidence="1" id="KW-0808">Transferase</keyword>
<dbReference type="Gene3D" id="3.40.50.150">
    <property type="entry name" value="Vaccinia Virus protein VP39"/>
    <property type="match status" value="1"/>
</dbReference>
<sequence>MAEHQPGKDTYVLSRNHAAASRLNYQFYLWKDTLGFNLHPNIPTPKPDARIADVATGTGIWLLDLAHSLPKSVQLDGFDIDISQSPPAQWLPPNVNIRTWDLFQDVPTDFVGKFDIVHVRLIGLAVKDNNPLQVVSALHKLLKPGGYLQWDEMDDASSSVVFANPTVKTEAIEAMRRYMHTPKGDAKGLHEWRYQLPTYLSQHGFDDVRLHKYQTGLSMARFWNDNYLVLVEEFTANMLVGTEAATEVYQLVSGAANEAQCGAAIVIPQLVVVARKGFD</sequence>
<evidence type="ECO:0000313" key="1">
    <source>
        <dbReference type="EMBL" id="OCL03346.1"/>
    </source>
</evidence>
<dbReference type="OrthoDB" id="417697at2759"/>
<gene>
    <name evidence="1" type="ORF">AOQ84DRAFT_419377</name>
</gene>
<dbReference type="AlphaFoldDB" id="A0A8E2ER43"/>
<dbReference type="Proteomes" id="UP000250140">
    <property type="component" value="Unassembled WGS sequence"/>
</dbReference>
<protein>
    <submittedName>
        <fullName evidence="1">S-adenosyl-L-methionine-dependent methyltransferase</fullName>
    </submittedName>
</protein>